<sequence length="98" mass="10870">MVFCSLIPPPVLKTFRHHVSVAKTAHAFISHVVACGMQELTLIKIMTQRLTIYGHIAIPNNTRLNCLAWSKDHGFIACGGEDGLLKVLRLDSGWDSRT</sequence>
<dbReference type="Pfam" id="PF00400">
    <property type="entry name" value="WD40"/>
    <property type="match status" value="1"/>
</dbReference>
<dbReference type="SUPFAM" id="SSF50978">
    <property type="entry name" value="WD40 repeat-like"/>
    <property type="match status" value="1"/>
</dbReference>
<dbReference type="EMBL" id="OC329963">
    <property type="protein sequence ID" value="CAD7417170.1"/>
    <property type="molecule type" value="Genomic_DNA"/>
</dbReference>
<protein>
    <submittedName>
        <fullName evidence="1">Uncharacterized protein</fullName>
    </submittedName>
</protein>
<dbReference type="AlphaFoldDB" id="A0A7R9HF78"/>
<gene>
    <name evidence="1" type="ORF">TCEB3V08_LOCUS12897</name>
</gene>
<organism evidence="1">
    <name type="scientific">Timema cristinae</name>
    <name type="common">Walking stick</name>
    <dbReference type="NCBI Taxonomy" id="61476"/>
    <lineage>
        <taxon>Eukaryota</taxon>
        <taxon>Metazoa</taxon>
        <taxon>Ecdysozoa</taxon>
        <taxon>Arthropoda</taxon>
        <taxon>Hexapoda</taxon>
        <taxon>Insecta</taxon>
        <taxon>Pterygota</taxon>
        <taxon>Neoptera</taxon>
        <taxon>Polyneoptera</taxon>
        <taxon>Phasmatodea</taxon>
        <taxon>Timematodea</taxon>
        <taxon>Timematoidea</taxon>
        <taxon>Timematidae</taxon>
        <taxon>Timema</taxon>
    </lineage>
</organism>
<dbReference type="InterPro" id="IPR001680">
    <property type="entry name" value="WD40_rpt"/>
</dbReference>
<accession>A0A7R9HF78</accession>
<reference evidence="1" key="1">
    <citation type="submission" date="2020-11" db="EMBL/GenBank/DDBJ databases">
        <authorList>
            <person name="Tran Van P."/>
        </authorList>
    </citation>
    <scope>NUCLEOTIDE SEQUENCE</scope>
</reference>
<dbReference type="Gene3D" id="2.130.10.10">
    <property type="entry name" value="YVTN repeat-like/Quinoprotein amine dehydrogenase"/>
    <property type="match status" value="1"/>
</dbReference>
<dbReference type="InterPro" id="IPR015943">
    <property type="entry name" value="WD40/YVTN_repeat-like_dom_sf"/>
</dbReference>
<proteinExistence type="predicted"/>
<evidence type="ECO:0000313" key="1">
    <source>
        <dbReference type="EMBL" id="CAD7417170.1"/>
    </source>
</evidence>
<dbReference type="InterPro" id="IPR036322">
    <property type="entry name" value="WD40_repeat_dom_sf"/>
</dbReference>
<name>A0A7R9HF78_TIMCR</name>